<dbReference type="Proteomes" id="UP000593561">
    <property type="component" value="Unassembled WGS sequence"/>
</dbReference>
<evidence type="ECO:0000313" key="4">
    <source>
        <dbReference type="Proteomes" id="UP000593561"/>
    </source>
</evidence>
<proteinExistence type="predicted"/>
<dbReference type="Gene3D" id="2.60.120.260">
    <property type="entry name" value="Galactose-binding domain-like"/>
    <property type="match status" value="1"/>
</dbReference>
<evidence type="ECO:0000256" key="1">
    <source>
        <dbReference type="ARBA" id="ARBA00022801"/>
    </source>
</evidence>
<keyword evidence="1" id="KW-0378">Hydrolase</keyword>
<gene>
    <name evidence="3" type="ORF">Godav_009141</name>
</gene>
<evidence type="ECO:0000259" key="2">
    <source>
        <dbReference type="Pfam" id="PF02018"/>
    </source>
</evidence>
<dbReference type="InterPro" id="IPR003305">
    <property type="entry name" value="CenC_carb-bd"/>
</dbReference>
<feature type="domain" description="CBM-cenC" evidence="2">
    <location>
        <begin position="20"/>
        <end position="121"/>
    </location>
</feature>
<feature type="non-terminal residue" evidence="3">
    <location>
        <position position="1"/>
    </location>
</feature>
<keyword evidence="4" id="KW-1185">Reference proteome</keyword>
<name>A0A7J8SDW7_GOSDV</name>
<accession>A0A7J8SDW7</accession>
<dbReference type="InterPro" id="IPR008979">
    <property type="entry name" value="Galactose-bd-like_sf"/>
</dbReference>
<evidence type="ECO:0000313" key="3">
    <source>
        <dbReference type="EMBL" id="MBA0623692.1"/>
    </source>
</evidence>
<reference evidence="3 4" key="1">
    <citation type="journal article" date="2019" name="Genome Biol. Evol.">
        <title>Insights into the evolution of the New World diploid cottons (Gossypium, subgenus Houzingenia) based on genome sequencing.</title>
        <authorList>
            <person name="Grover C.E."/>
            <person name="Arick M.A. 2nd"/>
            <person name="Thrash A."/>
            <person name="Conover J.L."/>
            <person name="Sanders W.S."/>
            <person name="Peterson D.G."/>
            <person name="Frelichowski J.E."/>
            <person name="Scheffler J.A."/>
            <person name="Scheffler B.E."/>
            <person name="Wendel J.F."/>
        </authorList>
    </citation>
    <scope>NUCLEOTIDE SEQUENCE [LARGE SCALE GENOMIC DNA]</scope>
    <source>
        <strain evidence="3">27</strain>
        <tissue evidence="3">Leaf</tissue>
    </source>
</reference>
<dbReference type="EMBL" id="JABFAC010000009">
    <property type="protein sequence ID" value="MBA0623692.1"/>
    <property type="molecule type" value="Genomic_DNA"/>
</dbReference>
<comment type="caution">
    <text evidence="3">The sequence shown here is derived from an EMBL/GenBank/DDBJ whole genome shotgun (WGS) entry which is preliminary data.</text>
</comment>
<dbReference type="AlphaFoldDB" id="A0A7J8SDW7"/>
<dbReference type="SUPFAM" id="SSF49785">
    <property type="entry name" value="Galactose-binding domain-like"/>
    <property type="match status" value="1"/>
</dbReference>
<protein>
    <recommendedName>
        <fullName evidence="2">CBM-cenC domain-containing protein</fullName>
    </recommendedName>
</protein>
<dbReference type="GO" id="GO:0016798">
    <property type="term" value="F:hydrolase activity, acting on glycosyl bonds"/>
    <property type="evidence" value="ECO:0007669"/>
    <property type="project" value="InterPro"/>
</dbReference>
<dbReference type="Pfam" id="PF02018">
    <property type="entry name" value="CBM_4_9"/>
    <property type="match status" value="1"/>
</dbReference>
<organism evidence="3 4">
    <name type="scientific">Gossypium davidsonii</name>
    <name type="common">Davidson's cotton</name>
    <name type="synonym">Gossypium klotzschianum subsp. davidsonii</name>
    <dbReference type="NCBI Taxonomy" id="34287"/>
    <lineage>
        <taxon>Eukaryota</taxon>
        <taxon>Viridiplantae</taxon>
        <taxon>Streptophyta</taxon>
        <taxon>Embryophyta</taxon>
        <taxon>Tracheophyta</taxon>
        <taxon>Spermatophyta</taxon>
        <taxon>Magnoliopsida</taxon>
        <taxon>eudicotyledons</taxon>
        <taxon>Gunneridae</taxon>
        <taxon>Pentapetalae</taxon>
        <taxon>rosids</taxon>
        <taxon>malvids</taxon>
        <taxon>Malvales</taxon>
        <taxon>Malvaceae</taxon>
        <taxon>Malvoideae</taxon>
        <taxon>Gossypium</taxon>
    </lineage>
</organism>
<sequence length="126" mass="14002">IVSSVCTKSTRKGHLANGSNNIILNPTFEDELSNWSGKGCNILLHESMEDGKILPLYGKFFASATNRTRSWNGIEQEITGRVRPKLAYEVTAIVRIYGGNVADANIQATLWVQSQDINEQYIKIAM</sequence>